<dbReference type="InterPro" id="IPR017850">
    <property type="entry name" value="Alkaline_phosphatase_core_sf"/>
</dbReference>
<feature type="region of interest" description="Disordered" evidence="3">
    <location>
        <begin position="55"/>
        <end position="80"/>
    </location>
</feature>
<proteinExistence type="inferred from homology"/>
<feature type="non-terminal residue" evidence="5">
    <location>
        <position position="1"/>
    </location>
</feature>
<dbReference type="EMBL" id="UOFJ01000472">
    <property type="protein sequence ID" value="VAW69858.1"/>
    <property type="molecule type" value="Genomic_DNA"/>
</dbReference>
<keyword evidence="2" id="KW-0378">Hydrolase</keyword>
<dbReference type="InterPro" id="IPR000917">
    <property type="entry name" value="Sulfatase_N"/>
</dbReference>
<gene>
    <name evidence="5" type="ORF">MNBD_GAMMA10-550</name>
</gene>
<dbReference type="GO" id="GO:0004065">
    <property type="term" value="F:arylsulfatase activity"/>
    <property type="evidence" value="ECO:0007669"/>
    <property type="project" value="TreeGrafter"/>
</dbReference>
<sequence length="293" mass="32090">YFLWQKMVNGKPETAGAYAPTVNVDDALDWLNRQDLNQPWFIWFAFNAPHSPFQVPPVSTNPGPHQAALTGSPGDRAGSDTKENIYRAMVEYMDEEIGRLIDSIPASELAQTTIIFIGDNGTPAGVVTPPVDRLHAKFTLYQQGIHVPMVVAGAGVSNPGRTSNQLINSTDLFATILELSGIDIASNAPPAVSDSISFLPVLQDIPAQSVRKYAFSETLDPVSRAVDVSGVTIQDERFKLIRFNLGGREEFYDLQADVLETRNLLPFDTADADFSLHQSKYNELVLALSKITP</sequence>
<evidence type="ECO:0000259" key="4">
    <source>
        <dbReference type="Pfam" id="PF00884"/>
    </source>
</evidence>
<dbReference type="Gene3D" id="3.40.720.10">
    <property type="entry name" value="Alkaline Phosphatase, subunit A"/>
    <property type="match status" value="2"/>
</dbReference>
<reference evidence="5" key="1">
    <citation type="submission" date="2018-06" db="EMBL/GenBank/DDBJ databases">
        <authorList>
            <person name="Zhirakovskaya E."/>
        </authorList>
    </citation>
    <scope>NUCLEOTIDE SEQUENCE</scope>
</reference>
<feature type="domain" description="Sulfatase N-terminal" evidence="4">
    <location>
        <begin position="17"/>
        <end position="182"/>
    </location>
</feature>
<dbReference type="SUPFAM" id="SSF53649">
    <property type="entry name" value="Alkaline phosphatase-like"/>
    <property type="match status" value="1"/>
</dbReference>
<dbReference type="Pfam" id="PF00884">
    <property type="entry name" value="Sulfatase"/>
    <property type="match status" value="1"/>
</dbReference>
<dbReference type="PANTHER" id="PTHR42693">
    <property type="entry name" value="ARYLSULFATASE FAMILY MEMBER"/>
    <property type="match status" value="1"/>
</dbReference>
<dbReference type="AlphaFoldDB" id="A0A3B0XNI4"/>
<evidence type="ECO:0000256" key="1">
    <source>
        <dbReference type="ARBA" id="ARBA00008779"/>
    </source>
</evidence>
<dbReference type="PANTHER" id="PTHR42693:SF53">
    <property type="entry name" value="ENDO-4-O-SULFATASE"/>
    <property type="match status" value="1"/>
</dbReference>
<evidence type="ECO:0000256" key="2">
    <source>
        <dbReference type="ARBA" id="ARBA00022801"/>
    </source>
</evidence>
<comment type="similarity">
    <text evidence="1">Belongs to the sulfatase family.</text>
</comment>
<accession>A0A3B0XNI4</accession>
<evidence type="ECO:0000313" key="5">
    <source>
        <dbReference type="EMBL" id="VAW69858.1"/>
    </source>
</evidence>
<dbReference type="InterPro" id="IPR050738">
    <property type="entry name" value="Sulfatase"/>
</dbReference>
<organism evidence="5">
    <name type="scientific">hydrothermal vent metagenome</name>
    <dbReference type="NCBI Taxonomy" id="652676"/>
    <lineage>
        <taxon>unclassified sequences</taxon>
        <taxon>metagenomes</taxon>
        <taxon>ecological metagenomes</taxon>
    </lineage>
</organism>
<name>A0A3B0XNI4_9ZZZZ</name>
<protein>
    <recommendedName>
        <fullName evidence="4">Sulfatase N-terminal domain-containing protein</fullName>
    </recommendedName>
</protein>
<evidence type="ECO:0000256" key="3">
    <source>
        <dbReference type="SAM" id="MobiDB-lite"/>
    </source>
</evidence>